<keyword evidence="2" id="KW-0812">Transmembrane</keyword>
<protein>
    <recommendedName>
        <fullName evidence="5">DUF1294-domain-containing protein</fullName>
    </recommendedName>
</protein>
<comment type="caution">
    <text evidence="3">The sequence shown here is derived from an EMBL/GenBank/DDBJ whole genome shotgun (WGS) entry which is preliminary data.</text>
</comment>
<dbReference type="AlphaFoldDB" id="A0A507E044"/>
<evidence type="ECO:0000313" key="4">
    <source>
        <dbReference type="Proteomes" id="UP000318582"/>
    </source>
</evidence>
<evidence type="ECO:0000313" key="3">
    <source>
        <dbReference type="EMBL" id="TPX56725.1"/>
    </source>
</evidence>
<feature type="transmembrane region" description="Helical" evidence="2">
    <location>
        <begin position="73"/>
        <end position="93"/>
    </location>
</feature>
<evidence type="ECO:0000256" key="2">
    <source>
        <dbReference type="SAM" id="Phobius"/>
    </source>
</evidence>
<dbReference type="Pfam" id="PF06961">
    <property type="entry name" value="DUF1294"/>
    <property type="match status" value="1"/>
</dbReference>
<keyword evidence="2" id="KW-0472">Membrane</keyword>
<organism evidence="3 4">
    <name type="scientific">Powellomyces hirtus</name>
    <dbReference type="NCBI Taxonomy" id="109895"/>
    <lineage>
        <taxon>Eukaryota</taxon>
        <taxon>Fungi</taxon>
        <taxon>Fungi incertae sedis</taxon>
        <taxon>Chytridiomycota</taxon>
        <taxon>Chytridiomycota incertae sedis</taxon>
        <taxon>Chytridiomycetes</taxon>
        <taxon>Spizellomycetales</taxon>
        <taxon>Powellomycetaceae</taxon>
        <taxon>Powellomyces</taxon>
    </lineage>
</organism>
<feature type="region of interest" description="Disordered" evidence="1">
    <location>
        <begin position="20"/>
        <end position="68"/>
    </location>
</feature>
<feature type="compositionally biased region" description="Low complexity" evidence="1">
    <location>
        <begin position="46"/>
        <end position="62"/>
    </location>
</feature>
<dbReference type="EMBL" id="QEAQ01000066">
    <property type="protein sequence ID" value="TPX56725.1"/>
    <property type="molecule type" value="Genomic_DNA"/>
</dbReference>
<name>A0A507E044_9FUNG</name>
<dbReference type="InterPro" id="IPR010718">
    <property type="entry name" value="DUF1294"/>
</dbReference>
<sequence>MSLVSKRVFRAVSYGPRLSPHCPLRSPTPCSPFRRYSAHPRRRRQTPTTHPSHQSPQRSSPHTGPPSAGRNPLLLLATGYAITINVFAAGLFWYDKHQSQTRGWRVPEKQLQLTALLGGWAGGMWAMQTFRHKTAKESFRTPYMLCVGGNVLACAGAAGAWGLGLVNVSRLIATWVKKR</sequence>
<feature type="transmembrane region" description="Helical" evidence="2">
    <location>
        <begin position="142"/>
        <end position="163"/>
    </location>
</feature>
<dbReference type="Proteomes" id="UP000318582">
    <property type="component" value="Unassembled WGS sequence"/>
</dbReference>
<keyword evidence="2" id="KW-1133">Transmembrane helix</keyword>
<evidence type="ECO:0008006" key="5">
    <source>
        <dbReference type="Google" id="ProtNLM"/>
    </source>
</evidence>
<keyword evidence="4" id="KW-1185">Reference proteome</keyword>
<proteinExistence type="predicted"/>
<evidence type="ECO:0000256" key="1">
    <source>
        <dbReference type="SAM" id="MobiDB-lite"/>
    </source>
</evidence>
<reference evidence="3 4" key="1">
    <citation type="journal article" date="2019" name="Sci. Rep.">
        <title>Comparative genomics of chytrid fungi reveal insights into the obligate biotrophic and pathogenic lifestyle of Synchytrium endobioticum.</title>
        <authorList>
            <person name="van de Vossenberg B.T.L.H."/>
            <person name="Warris S."/>
            <person name="Nguyen H.D.T."/>
            <person name="van Gent-Pelzer M.P.E."/>
            <person name="Joly D.L."/>
            <person name="van de Geest H.C."/>
            <person name="Bonants P.J.M."/>
            <person name="Smith D.S."/>
            <person name="Levesque C.A."/>
            <person name="van der Lee T.A.J."/>
        </authorList>
    </citation>
    <scope>NUCLEOTIDE SEQUENCE [LARGE SCALE GENOMIC DNA]</scope>
    <source>
        <strain evidence="3 4">CBS 809.83</strain>
    </source>
</reference>
<gene>
    <name evidence="3" type="ORF">PhCBS80983_g04329</name>
</gene>
<accession>A0A507E044</accession>
<feature type="compositionally biased region" description="Basic residues" evidence="1">
    <location>
        <begin position="36"/>
        <end position="45"/>
    </location>
</feature>